<dbReference type="EMBL" id="CASHTH010002768">
    <property type="protein sequence ID" value="CAI8035046.1"/>
    <property type="molecule type" value="Genomic_DNA"/>
</dbReference>
<organism evidence="1 2">
    <name type="scientific">Geodia barretti</name>
    <name type="common">Barrett's horny sponge</name>
    <dbReference type="NCBI Taxonomy" id="519541"/>
    <lineage>
        <taxon>Eukaryota</taxon>
        <taxon>Metazoa</taxon>
        <taxon>Porifera</taxon>
        <taxon>Demospongiae</taxon>
        <taxon>Heteroscleromorpha</taxon>
        <taxon>Tetractinellida</taxon>
        <taxon>Astrophorina</taxon>
        <taxon>Geodiidae</taxon>
        <taxon>Geodia</taxon>
    </lineage>
</organism>
<reference evidence="1" key="1">
    <citation type="submission" date="2023-03" db="EMBL/GenBank/DDBJ databases">
        <authorList>
            <person name="Steffen K."/>
            <person name="Cardenas P."/>
        </authorList>
    </citation>
    <scope>NUCLEOTIDE SEQUENCE</scope>
</reference>
<dbReference type="AlphaFoldDB" id="A0AA35SUP0"/>
<name>A0AA35SUP0_GEOBA</name>
<dbReference type="Proteomes" id="UP001174909">
    <property type="component" value="Unassembled WGS sequence"/>
</dbReference>
<proteinExistence type="predicted"/>
<evidence type="ECO:0000313" key="1">
    <source>
        <dbReference type="EMBL" id="CAI8035046.1"/>
    </source>
</evidence>
<protein>
    <submittedName>
        <fullName evidence="1">Uncharacterized protein</fullName>
    </submittedName>
</protein>
<keyword evidence="2" id="KW-1185">Reference proteome</keyword>
<comment type="caution">
    <text evidence="1">The sequence shown here is derived from an EMBL/GenBank/DDBJ whole genome shotgun (WGS) entry which is preliminary data.</text>
</comment>
<gene>
    <name evidence="1" type="ORF">GBAR_LOCUS19676</name>
</gene>
<accession>A0AA35SUP0</accession>
<sequence>MSQEENNESSSTMLRLLTVARESVKLFIECIFECCSSISKAVLNQLRDLKSKNAEHRSKHRGLKHDVIKLHQEVVNFIELVCRYPEFDKESISAELSSEDSNATFDPKNNAKFKVTIDFLSRLDIWIEIVEDKLEKVHKDFEAVRQKTAEASKEAKKNEYEAHGRGIGVGLYLYKSSKDFKQLEYESCQLSIELDKLNKYARNLDAIAEMVEKKREAETSFKIARKNIERLHPLLSTITVTFTDIFRILEKGKDLEDEKNLALNYKDD</sequence>
<evidence type="ECO:0000313" key="2">
    <source>
        <dbReference type="Proteomes" id="UP001174909"/>
    </source>
</evidence>